<reference evidence="3" key="1">
    <citation type="journal article" date="2023" name="Int. J. Syst. Evol. Microbiol.">
        <title>Claveliimonas bilis gen. nov., sp. nov., deoxycholic acid-producing bacteria isolated from human faeces, and reclassification of Sellimonas monacensis Zenner et al. 2021 as Claveliimonas monacensis comb. nov.</title>
        <authorList>
            <person name="Hisatomi A."/>
            <person name="Kastawa N.W.E.P.G."/>
            <person name="Song I."/>
            <person name="Ohkuma M."/>
            <person name="Fukiya S."/>
            <person name="Sakamoto M."/>
        </authorList>
    </citation>
    <scope>NUCLEOTIDE SEQUENCE [LARGE SCALE GENOMIC DNA]</scope>
    <source>
        <strain evidence="3">12BBH14</strain>
    </source>
</reference>
<evidence type="ECO:0000313" key="2">
    <source>
        <dbReference type="EMBL" id="BDZ76693.1"/>
    </source>
</evidence>
<dbReference type="SUPFAM" id="SSF53850">
    <property type="entry name" value="Periplasmic binding protein-like II"/>
    <property type="match status" value="1"/>
</dbReference>
<evidence type="ECO:0008006" key="4">
    <source>
        <dbReference type="Google" id="ProtNLM"/>
    </source>
</evidence>
<keyword evidence="3" id="KW-1185">Reference proteome</keyword>
<sequence>MKMKKAAAAFLALTMTASMLAGCGNNTEATQTTEETKQETEAEPVDVNVTALKGPTAMGMVRMMDESDKGEIDTENYHFNIAASIDEVTPAISQGKTDIAAVPANVASVLYNKTEGDVKVLAINTLGVLYIVENGDSIQSAADLKGKTIYASGKGATPEYALNYILEQNGIDPAADVTIEWKSEHSECVAALAQDAAGIAMLPQPFVTTAMAKNPNLKVALDLTEEWDKLQGEEEEQSALLTGVVVVRSEFAKEHPEAVADFMERYETSVEYVNENTKEAAQLVGQYEIVTADVAEKALPECNITYIDGDEMKEKLSGYLSVLLEQNPESVGGKLPNDDFYYTEE</sequence>
<dbReference type="Pfam" id="PF12974">
    <property type="entry name" value="Phosphonate-bd"/>
    <property type="match status" value="1"/>
</dbReference>
<dbReference type="EMBL" id="AP027742">
    <property type="protein sequence ID" value="BDZ76693.1"/>
    <property type="molecule type" value="Genomic_DNA"/>
</dbReference>
<dbReference type="PIRSF" id="PIRSF027386">
    <property type="entry name" value="UCP027386_ABC_sbc_TM0202"/>
    <property type="match status" value="1"/>
</dbReference>
<dbReference type="PROSITE" id="PS51257">
    <property type="entry name" value="PROKAR_LIPOPROTEIN"/>
    <property type="match status" value="1"/>
</dbReference>
<accession>A0ABM8I1H5</accession>
<feature type="signal peptide" evidence="1">
    <location>
        <begin position="1"/>
        <end position="21"/>
    </location>
</feature>
<feature type="chain" id="PRO_5045900906" description="ABC transporter substrate-binding protein" evidence="1">
    <location>
        <begin position="22"/>
        <end position="345"/>
    </location>
</feature>
<dbReference type="PANTHER" id="PTHR30024:SF46">
    <property type="entry name" value="ABC TRANSPORTER, SUBSTRATE-BINDING LIPOPROTEIN"/>
    <property type="match status" value="1"/>
</dbReference>
<organism evidence="2 3">
    <name type="scientific">Claveliimonas bilis</name>
    <dbReference type="NCBI Taxonomy" id="3028070"/>
    <lineage>
        <taxon>Bacteria</taxon>
        <taxon>Bacillati</taxon>
        <taxon>Bacillota</taxon>
        <taxon>Clostridia</taxon>
        <taxon>Lachnospirales</taxon>
        <taxon>Lachnospiraceae</taxon>
        <taxon>Claveliimonas</taxon>
    </lineage>
</organism>
<gene>
    <name evidence="2" type="ORF">Lac1_08760</name>
</gene>
<keyword evidence="1" id="KW-0732">Signal</keyword>
<protein>
    <recommendedName>
        <fullName evidence="4">ABC transporter substrate-binding protein</fullName>
    </recommendedName>
</protein>
<dbReference type="PANTHER" id="PTHR30024">
    <property type="entry name" value="ALIPHATIC SULFONATES-BINDING PROTEIN-RELATED"/>
    <property type="match status" value="1"/>
</dbReference>
<proteinExistence type="predicted"/>
<dbReference type="Gene3D" id="3.40.190.10">
    <property type="entry name" value="Periplasmic binding protein-like II"/>
    <property type="match status" value="2"/>
</dbReference>
<evidence type="ECO:0000313" key="3">
    <source>
        <dbReference type="Proteomes" id="UP001305815"/>
    </source>
</evidence>
<dbReference type="Proteomes" id="UP001305815">
    <property type="component" value="Chromosome"/>
</dbReference>
<evidence type="ECO:0000256" key="1">
    <source>
        <dbReference type="SAM" id="SignalP"/>
    </source>
</evidence>
<dbReference type="InterPro" id="IPR027024">
    <property type="entry name" value="UCP027386_ABC_sbc_TM0202"/>
</dbReference>
<name>A0ABM8I1H5_9FIRM</name>